<evidence type="ECO:0000256" key="11">
    <source>
        <dbReference type="PROSITE-ProRule" id="PRU00282"/>
    </source>
</evidence>
<dbReference type="PROSITE" id="PS50920">
    <property type="entry name" value="SOLCAR"/>
    <property type="match status" value="3"/>
</dbReference>
<evidence type="ECO:0000256" key="2">
    <source>
        <dbReference type="ARBA" id="ARBA00004448"/>
    </source>
</evidence>
<keyword evidence="9" id="KW-0496">Mitochondrion</keyword>
<feature type="repeat" description="Solcar" evidence="11">
    <location>
        <begin position="10"/>
        <end position="107"/>
    </location>
</feature>
<dbReference type="PRINTS" id="PR00926">
    <property type="entry name" value="MITOCARRIER"/>
</dbReference>
<proteinExistence type="inferred from homology"/>
<evidence type="ECO:0000313" key="13">
    <source>
        <dbReference type="EMBL" id="KAA8909023.1"/>
    </source>
</evidence>
<gene>
    <name evidence="13" type="ORF">FN846DRAFT_898447</name>
</gene>
<evidence type="ECO:0000256" key="3">
    <source>
        <dbReference type="ARBA" id="ARBA00021935"/>
    </source>
</evidence>
<feature type="repeat" description="Solcar" evidence="11">
    <location>
        <begin position="116"/>
        <end position="202"/>
    </location>
</feature>
<evidence type="ECO:0000256" key="8">
    <source>
        <dbReference type="ARBA" id="ARBA00022989"/>
    </source>
</evidence>
<evidence type="ECO:0000256" key="12">
    <source>
        <dbReference type="RuleBase" id="RU000488"/>
    </source>
</evidence>
<comment type="caution">
    <text evidence="13">The sequence shown here is derived from an EMBL/GenBank/DDBJ whole genome shotgun (WGS) entry which is preliminary data.</text>
</comment>
<dbReference type="InParanoid" id="A0A5J5F0T3"/>
<keyword evidence="7" id="KW-0999">Mitochondrion inner membrane</keyword>
<keyword evidence="6" id="KW-0677">Repeat</keyword>
<comment type="function">
    <text evidence="1">Mitochondrial transporter that mediates uptake of thiamine pyrophosphate (ThPP) into mitochondria.</text>
</comment>
<dbReference type="PANTHER" id="PTHR24089">
    <property type="entry name" value="SOLUTE CARRIER FAMILY 25"/>
    <property type="match status" value="1"/>
</dbReference>
<dbReference type="Gene3D" id="1.50.40.10">
    <property type="entry name" value="Mitochondrial carrier domain"/>
    <property type="match status" value="1"/>
</dbReference>
<evidence type="ECO:0000256" key="5">
    <source>
        <dbReference type="ARBA" id="ARBA00022692"/>
    </source>
</evidence>
<comment type="similarity">
    <text evidence="12">Belongs to the mitochondrial carrier (TC 2.A.29) family.</text>
</comment>
<comment type="subcellular location">
    <subcellularLocation>
        <location evidence="2">Mitochondrion inner membrane</location>
        <topology evidence="2">Multi-pass membrane protein</topology>
    </subcellularLocation>
</comment>
<dbReference type="Pfam" id="PF00153">
    <property type="entry name" value="Mito_carr"/>
    <property type="match status" value="3"/>
</dbReference>
<keyword evidence="8" id="KW-1133">Transmembrane helix</keyword>
<evidence type="ECO:0000256" key="1">
    <source>
        <dbReference type="ARBA" id="ARBA00002238"/>
    </source>
</evidence>
<evidence type="ECO:0000313" key="14">
    <source>
        <dbReference type="Proteomes" id="UP000326924"/>
    </source>
</evidence>
<dbReference type="SUPFAM" id="SSF103506">
    <property type="entry name" value="Mitochondrial carrier"/>
    <property type="match status" value="1"/>
</dbReference>
<dbReference type="InterPro" id="IPR002067">
    <property type="entry name" value="MCP"/>
</dbReference>
<dbReference type="FunCoup" id="A0A5J5F0T3">
    <property type="interactions" value="26"/>
</dbReference>
<evidence type="ECO:0000256" key="9">
    <source>
        <dbReference type="ARBA" id="ARBA00023128"/>
    </source>
</evidence>
<accession>A0A5J5F0T3</accession>
<dbReference type="GO" id="GO:0005743">
    <property type="term" value="C:mitochondrial inner membrane"/>
    <property type="evidence" value="ECO:0007669"/>
    <property type="project" value="UniProtKB-SubCell"/>
</dbReference>
<dbReference type="GO" id="GO:0055085">
    <property type="term" value="P:transmembrane transport"/>
    <property type="evidence" value="ECO:0007669"/>
    <property type="project" value="InterPro"/>
</dbReference>
<dbReference type="OrthoDB" id="18574at2759"/>
<keyword evidence="10 11" id="KW-0472">Membrane</keyword>
<dbReference type="InterPro" id="IPR018108">
    <property type="entry name" value="MCP_transmembrane"/>
</dbReference>
<dbReference type="EMBL" id="VXIS01000062">
    <property type="protein sequence ID" value="KAA8909023.1"/>
    <property type="molecule type" value="Genomic_DNA"/>
</dbReference>
<evidence type="ECO:0000256" key="7">
    <source>
        <dbReference type="ARBA" id="ARBA00022792"/>
    </source>
</evidence>
<dbReference type="InterPro" id="IPR023395">
    <property type="entry name" value="MCP_dom_sf"/>
</dbReference>
<evidence type="ECO:0000256" key="10">
    <source>
        <dbReference type="ARBA" id="ARBA00023136"/>
    </source>
</evidence>
<keyword evidence="4 12" id="KW-0813">Transport</keyword>
<evidence type="ECO:0000256" key="6">
    <source>
        <dbReference type="ARBA" id="ARBA00022737"/>
    </source>
</evidence>
<sequence>MPKSNEKINAPKSHVFLSGAIAGLFSRLVIAPLDVVKIRLQLQPHGTGTLKDAVVDGPTYRGIIHTMRTILRQEGIRGLWKGNIPAVLLYMTYSPVQFITLKECTLLMQRAAPQIPETPRNLVAGGVAGAAATAATYPLDLLRTRFAAQGSEKVYTSILHAIHHIYAHEGVKGYYRGLDAAIGQIVPYMSIFFCCYEATRSLAIDEFHMPEQSANLLSGGFASTIGKTVVFPFDLVRKRLQVQGPTRQKYVHRNIPAYANMIGAMRDIIKYEGYRGLYKGFTVSLIKAAPLSAVTMWTMEGSLKIMDWIDPRDKGSE</sequence>
<dbReference type="Proteomes" id="UP000326924">
    <property type="component" value="Unassembled WGS sequence"/>
</dbReference>
<keyword evidence="5 11" id="KW-0812">Transmembrane</keyword>
<organism evidence="13 14">
    <name type="scientific">Sphaerosporella brunnea</name>
    <dbReference type="NCBI Taxonomy" id="1250544"/>
    <lineage>
        <taxon>Eukaryota</taxon>
        <taxon>Fungi</taxon>
        <taxon>Dikarya</taxon>
        <taxon>Ascomycota</taxon>
        <taxon>Pezizomycotina</taxon>
        <taxon>Pezizomycetes</taxon>
        <taxon>Pezizales</taxon>
        <taxon>Pyronemataceae</taxon>
        <taxon>Sphaerosporella</taxon>
    </lineage>
</organism>
<feature type="repeat" description="Solcar" evidence="11">
    <location>
        <begin position="210"/>
        <end position="305"/>
    </location>
</feature>
<protein>
    <recommendedName>
        <fullName evidence="3">Mitochondrial thiamine pyrophosphate carrier 1</fullName>
    </recommendedName>
</protein>
<keyword evidence="14" id="KW-1185">Reference proteome</keyword>
<reference evidence="13 14" key="1">
    <citation type="submission" date="2019-09" db="EMBL/GenBank/DDBJ databases">
        <title>Draft genome of the ectomycorrhizal ascomycete Sphaerosporella brunnea.</title>
        <authorList>
            <consortium name="DOE Joint Genome Institute"/>
            <person name="Benucci G.M."/>
            <person name="Marozzi G."/>
            <person name="Antonielli L."/>
            <person name="Sanchez S."/>
            <person name="Marco P."/>
            <person name="Wang X."/>
            <person name="Falini L.B."/>
            <person name="Barry K."/>
            <person name="Haridas S."/>
            <person name="Lipzen A."/>
            <person name="Labutti K."/>
            <person name="Grigoriev I.V."/>
            <person name="Murat C."/>
            <person name="Martin F."/>
            <person name="Albertini E."/>
            <person name="Donnini D."/>
            <person name="Bonito G."/>
        </authorList>
    </citation>
    <scope>NUCLEOTIDE SEQUENCE [LARGE SCALE GENOMIC DNA]</scope>
    <source>
        <strain evidence="13 14">Sb_GMNB300</strain>
    </source>
</reference>
<name>A0A5J5F0T3_9PEZI</name>
<evidence type="ECO:0000256" key="4">
    <source>
        <dbReference type="ARBA" id="ARBA00022448"/>
    </source>
</evidence>
<dbReference type="AlphaFoldDB" id="A0A5J5F0T3"/>